<accession>F4QKL9</accession>
<gene>
    <name evidence="2" type="ORF">ABI_17610</name>
</gene>
<dbReference type="OrthoDB" id="128948at2"/>
<dbReference type="Proteomes" id="UP000006512">
    <property type="component" value="Unassembled WGS sequence"/>
</dbReference>
<keyword evidence="1" id="KW-1133">Transmembrane helix</keyword>
<dbReference type="HOGENOM" id="CLU_1207817_0_0_5"/>
<feature type="transmembrane region" description="Helical" evidence="1">
    <location>
        <begin position="20"/>
        <end position="38"/>
    </location>
</feature>
<feature type="transmembrane region" description="Helical" evidence="1">
    <location>
        <begin position="161"/>
        <end position="180"/>
    </location>
</feature>
<evidence type="ECO:0000313" key="3">
    <source>
        <dbReference type="Proteomes" id="UP000006512"/>
    </source>
</evidence>
<organism evidence="2 3">
    <name type="scientific">Asticcacaulis biprosthecium C19</name>
    <dbReference type="NCBI Taxonomy" id="715226"/>
    <lineage>
        <taxon>Bacteria</taxon>
        <taxon>Pseudomonadati</taxon>
        <taxon>Pseudomonadota</taxon>
        <taxon>Alphaproteobacteria</taxon>
        <taxon>Caulobacterales</taxon>
        <taxon>Caulobacteraceae</taxon>
        <taxon>Asticcacaulis</taxon>
    </lineage>
</organism>
<protein>
    <submittedName>
        <fullName evidence="2">Putative membrane protein</fullName>
    </submittedName>
</protein>
<evidence type="ECO:0000256" key="1">
    <source>
        <dbReference type="SAM" id="Phobius"/>
    </source>
</evidence>
<sequence>MSTSIVPQLVGKDLRLLSRIILTFVVVSLIFIAILAAIWDHVPAVVQGNFGFILLIGPAGTCGIVMLMKTNVLEKEKSTQAFIMSLPVTVKEFTRAKLWVNLPVFGLFWAAISAVAFYFAFARGLFPLGGVPFVTMVFLGGFVAYTCILAVSLVSQNLGMTVLCIALFEMATSGYLWAIAFLNPISQHIWGAVAVWNPTAVGIVAAQLLVAVSVIVVTLLVQNTKRDFI</sequence>
<dbReference type="EMBL" id="GL883077">
    <property type="protein sequence ID" value="EGF93321.1"/>
    <property type="molecule type" value="Genomic_DNA"/>
</dbReference>
<dbReference type="AlphaFoldDB" id="F4QKL9"/>
<dbReference type="RefSeq" id="WP_006272517.1">
    <property type="nucleotide sequence ID" value="NZ_GL883077.1"/>
</dbReference>
<reference evidence="3" key="1">
    <citation type="submission" date="2011-03" db="EMBL/GenBank/DDBJ databases">
        <title>Draft genome sequence of Brevundimonas diminuta.</title>
        <authorList>
            <person name="Brown P.J.B."/>
            <person name="Buechlein A."/>
            <person name="Hemmerich C."/>
            <person name="Brun Y.V."/>
        </authorList>
    </citation>
    <scope>NUCLEOTIDE SEQUENCE [LARGE SCALE GENOMIC DNA]</scope>
    <source>
        <strain evidence="3">C19</strain>
    </source>
</reference>
<feature type="transmembrane region" description="Helical" evidence="1">
    <location>
        <begin position="133"/>
        <end position="154"/>
    </location>
</feature>
<name>F4QKL9_9CAUL</name>
<dbReference type="STRING" id="715226.ABI_17610"/>
<feature type="transmembrane region" description="Helical" evidence="1">
    <location>
        <begin position="50"/>
        <end position="68"/>
    </location>
</feature>
<keyword evidence="1" id="KW-0472">Membrane</keyword>
<feature type="transmembrane region" description="Helical" evidence="1">
    <location>
        <begin position="200"/>
        <end position="221"/>
    </location>
</feature>
<feature type="transmembrane region" description="Helical" evidence="1">
    <location>
        <begin position="98"/>
        <end position="121"/>
    </location>
</feature>
<keyword evidence="3" id="KW-1185">Reference proteome</keyword>
<keyword evidence="1" id="KW-0812">Transmembrane</keyword>
<proteinExistence type="predicted"/>
<evidence type="ECO:0000313" key="2">
    <source>
        <dbReference type="EMBL" id="EGF93321.1"/>
    </source>
</evidence>